<keyword evidence="1 6" id="KW-0963">Cytoplasm</keyword>
<dbReference type="SUPFAM" id="SSF75553">
    <property type="entry name" value="Smc hinge domain"/>
    <property type="match status" value="1"/>
</dbReference>
<dbReference type="OrthoDB" id="9808768at2"/>
<comment type="caution">
    <text evidence="9">The sequence shown here is derived from an EMBL/GenBank/DDBJ whole genome shotgun (WGS) entry which is preliminary data.</text>
</comment>
<dbReference type="RefSeq" id="WP_058527600.1">
    <property type="nucleotide sequence ID" value="NZ_CAAAHY010000003.1"/>
</dbReference>
<feature type="coiled-coil region" evidence="6">
    <location>
        <begin position="974"/>
        <end position="1011"/>
    </location>
</feature>
<dbReference type="GO" id="GO:0016887">
    <property type="term" value="F:ATP hydrolysis activity"/>
    <property type="evidence" value="ECO:0007669"/>
    <property type="project" value="InterPro"/>
</dbReference>
<feature type="coiled-coil region" evidence="6">
    <location>
        <begin position="405"/>
        <end position="458"/>
    </location>
</feature>
<proteinExistence type="inferred from homology"/>
<feature type="domain" description="SMC hinge" evidence="8">
    <location>
        <begin position="521"/>
        <end position="554"/>
    </location>
</feature>
<keyword evidence="3 6" id="KW-0067">ATP-binding</keyword>
<dbReference type="GO" id="GO:0030261">
    <property type="term" value="P:chromosome condensation"/>
    <property type="evidence" value="ECO:0007669"/>
    <property type="project" value="InterPro"/>
</dbReference>
<comment type="function">
    <text evidence="6">Required for chromosome condensation and partitioning.</text>
</comment>
<evidence type="ECO:0000259" key="7">
    <source>
        <dbReference type="Pfam" id="PF02463"/>
    </source>
</evidence>
<feature type="coiled-coil region" evidence="6">
    <location>
        <begin position="293"/>
        <end position="327"/>
    </location>
</feature>
<dbReference type="SUPFAM" id="SSF52540">
    <property type="entry name" value="P-loop containing nucleoside triphosphate hydrolases"/>
    <property type="match status" value="1"/>
</dbReference>
<dbReference type="InterPro" id="IPR024704">
    <property type="entry name" value="SMC"/>
</dbReference>
<dbReference type="PIRSF" id="PIRSF005719">
    <property type="entry name" value="SMC"/>
    <property type="match status" value="1"/>
</dbReference>
<dbReference type="HAMAP" id="MF_01894">
    <property type="entry name" value="Smc_prok"/>
    <property type="match status" value="1"/>
</dbReference>
<keyword evidence="4 6" id="KW-0175">Coiled coil</keyword>
<evidence type="ECO:0000256" key="6">
    <source>
        <dbReference type="HAMAP-Rule" id="MF_01894"/>
    </source>
</evidence>
<feature type="coiled-coil region" evidence="6">
    <location>
        <begin position="191"/>
        <end position="231"/>
    </location>
</feature>
<evidence type="ECO:0000313" key="9">
    <source>
        <dbReference type="EMBL" id="KTC94341.1"/>
    </source>
</evidence>
<dbReference type="InterPro" id="IPR010935">
    <property type="entry name" value="SMC_hinge"/>
</dbReference>
<dbReference type="InterPro" id="IPR011890">
    <property type="entry name" value="SMC_prok"/>
</dbReference>
<evidence type="ECO:0000313" key="10">
    <source>
        <dbReference type="Proteomes" id="UP000054773"/>
    </source>
</evidence>
<dbReference type="InterPro" id="IPR027417">
    <property type="entry name" value="P-loop_NTPase"/>
</dbReference>
<accession>A0A0W0TGI4</accession>
<dbReference type="GO" id="GO:0006260">
    <property type="term" value="P:DNA replication"/>
    <property type="evidence" value="ECO:0007669"/>
    <property type="project" value="UniProtKB-UniRule"/>
</dbReference>
<evidence type="ECO:0000256" key="5">
    <source>
        <dbReference type="ARBA" id="ARBA00023125"/>
    </source>
</evidence>
<dbReference type="PATRIC" id="fig|448.7.peg.2633"/>
<dbReference type="Proteomes" id="UP000054773">
    <property type="component" value="Unassembled WGS sequence"/>
</dbReference>
<protein>
    <recommendedName>
        <fullName evidence="6">Chromosome partition protein Smc</fullName>
    </recommendedName>
</protein>
<evidence type="ECO:0000256" key="2">
    <source>
        <dbReference type="ARBA" id="ARBA00022741"/>
    </source>
</evidence>
<reference evidence="9 10" key="1">
    <citation type="submission" date="2015-11" db="EMBL/GenBank/DDBJ databases">
        <title>Genomic analysis of 38 Legionella species identifies large and diverse effector repertoires.</title>
        <authorList>
            <person name="Burstein D."/>
            <person name="Amaro F."/>
            <person name="Zusman T."/>
            <person name="Lifshitz Z."/>
            <person name="Cohen O."/>
            <person name="Gilbert J.A."/>
            <person name="Pupko T."/>
            <person name="Shuman H.A."/>
            <person name="Segal G."/>
        </authorList>
    </citation>
    <scope>NUCLEOTIDE SEQUENCE [LARGE SCALE GENOMIC DNA]</scope>
    <source>
        <strain evidence="9 10">SE-32A-C8</strain>
    </source>
</reference>
<dbReference type="GO" id="GO:0005694">
    <property type="term" value="C:chromosome"/>
    <property type="evidence" value="ECO:0007669"/>
    <property type="project" value="InterPro"/>
</dbReference>
<feature type="binding site" evidence="6">
    <location>
        <begin position="32"/>
        <end position="39"/>
    </location>
    <ligand>
        <name>ATP</name>
        <dbReference type="ChEBI" id="CHEBI:30616"/>
    </ligand>
</feature>
<name>A0A0W0TGI4_LEGER</name>
<dbReference type="NCBIfam" id="TIGR02168">
    <property type="entry name" value="SMC_prok_B"/>
    <property type="match status" value="1"/>
</dbReference>
<evidence type="ECO:0000259" key="8">
    <source>
        <dbReference type="Pfam" id="PF06470"/>
    </source>
</evidence>
<evidence type="ECO:0000256" key="3">
    <source>
        <dbReference type="ARBA" id="ARBA00022840"/>
    </source>
</evidence>
<keyword evidence="2 6" id="KW-0547">Nucleotide-binding</keyword>
<dbReference type="Pfam" id="PF02463">
    <property type="entry name" value="SMC_N"/>
    <property type="match status" value="1"/>
</dbReference>
<dbReference type="GO" id="GO:0005524">
    <property type="term" value="F:ATP binding"/>
    <property type="evidence" value="ECO:0007669"/>
    <property type="project" value="UniProtKB-UniRule"/>
</dbReference>
<comment type="subcellular location">
    <subcellularLocation>
        <location evidence="6">Cytoplasm</location>
    </subcellularLocation>
</comment>
<dbReference type="GO" id="GO:0007062">
    <property type="term" value="P:sister chromatid cohesion"/>
    <property type="evidence" value="ECO:0007669"/>
    <property type="project" value="InterPro"/>
</dbReference>
<comment type="similarity">
    <text evidence="6">Belongs to the SMC family.</text>
</comment>
<keyword evidence="10" id="KW-1185">Reference proteome</keyword>
<gene>
    <name evidence="9" type="primary">smc_4</name>
    <name evidence="6" type="synonym">smc</name>
    <name evidence="9" type="ORF">Lery_2508</name>
</gene>
<dbReference type="GO" id="GO:0007059">
    <property type="term" value="P:chromosome segregation"/>
    <property type="evidence" value="ECO:0007669"/>
    <property type="project" value="UniProtKB-UniRule"/>
</dbReference>
<dbReference type="PANTHER" id="PTHR43977">
    <property type="entry name" value="STRUCTURAL MAINTENANCE OF CHROMOSOMES PROTEIN 3"/>
    <property type="match status" value="1"/>
</dbReference>
<comment type="domain">
    <text evidence="6">Contains large globular domains required for ATP hydrolysis at each terminus and a third globular domain forming a flexible hinge near the middle of the molecule. These domains are separated by coiled-coil structures.</text>
</comment>
<dbReference type="InterPro" id="IPR036277">
    <property type="entry name" value="SMC_hinge_sf"/>
</dbReference>
<organism evidence="9 10">
    <name type="scientific">Legionella erythra</name>
    <dbReference type="NCBI Taxonomy" id="448"/>
    <lineage>
        <taxon>Bacteria</taxon>
        <taxon>Pseudomonadati</taxon>
        <taxon>Pseudomonadota</taxon>
        <taxon>Gammaproteobacteria</taxon>
        <taxon>Legionellales</taxon>
        <taxon>Legionellaceae</taxon>
        <taxon>Legionella</taxon>
    </lineage>
</organism>
<dbReference type="EMBL" id="LNYA01000034">
    <property type="protein sequence ID" value="KTC94341.1"/>
    <property type="molecule type" value="Genomic_DNA"/>
</dbReference>
<evidence type="ECO:0000256" key="4">
    <source>
        <dbReference type="ARBA" id="ARBA00023054"/>
    </source>
</evidence>
<dbReference type="AlphaFoldDB" id="A0A0W0TGI4"/>
<feature type="coiled-coil region" evidence="6">
    <location>
        <begin position="660"/>
        <end position="747"/>
    </location>
</feature>
<dbReference type="CDD" id="cd03278">
    <property type="entry name" value="ABC_SMC_barmotin"/>
    <property type="match status" value="2"/>
</dbReference>
<keyword evidence="5 6" id="KW-0238">DNA-binding</keyword>
<feature type="domain" description="RecF/RecN/SMC N-terminal" evidence="7">
    <location>
        <begin position="2"/>
        <end position="1150"/>
    </location>
</feature>
<evidence type="ECO:0000256" key="1">
    <source>
        <dbReference type="ARBA" id="ARBA00022490"/>
    </source>
</evidence>
<dbReference type="STRING" id="448.Lery_2508"/>
<feature type="coiled-coil region" evidence="6">
    <location>
        <begin position="800"/>
        <end position="918"/>
    </location>
</feature>
<dbReference type="GO" id="GO:0003677">
    <property type="term" value="F:DNA binding"/>
    <property type="evidence" value="ECO:0007669"/>
    <property type="project" value="UniProtKB-UniRule"/>
</dbReference>
<sequence length="1166" mass="132572">MHLKQLKLAGFKSFVDPTTVPFPSQLVAVVGPNGCGKSNIIDAVRWVMGESSAKNLRGESMTDIIFNGSSNRKALGQASVELLFDNSLGRLTGQYASYQELSVKRVVTRDGESLYYLNGTRCRRRDITDIFLGTGAGARGYSIIGQGTISRLIEARPDELRAYLEEAAGVSKYKERRRETLTRIQHTHDNLARVADIREELDKQLQRLERQAKAAERYQQLKQDERRLKAEILVLKWQGLCEEQGRIEQTIQQQRMNYEAGQARSTDVYQQSVALREMLHEEDAELQNVQNSYYQVGTEIARLEENLQQQQRDRQRLMTARAQLQDDWQSLSAQQAQDREALQQSQDTHEQCVTNVLLLQDELAAKEVILKHYQQQQIDWQQQADHVQGLLNKARHDQQMTALTLQHLGQRRQETQTRLDNLMRNDAELDTARLLETLEHLKAEAQSLRLQVDEQQQAHQSHALQAQVIAQDLKAIEQAIRTEQDEGYALHTKQAALSAMIQAALGRHEESPLDENWKTEPRLAEVLQVDKDWQAACEMILEDRLQAVVVEDMTSLYNRLETETLPGDCWFVSPHARPVSTQDRPCLSDKMQGFSACGPLDFTTILAAADLNEAMTWLPTLGAHESILTPQGYWLGPGWLKAPTLAHNDSQSIFARQQALTELSEQLEQSRLRLNGLLKQRDEKHEQLVVVQELTTTGQHALAEIKDSLRRVDAEMQQQERALLQANQQLRQRADEQEALLLKLQSLAEEHHELTVKSEDEAQVIEELAHRYQQLQDGKTTWLSELPASQAAVDTVRALLHQAELQAEREKLKVGQLQEALKRNEERLQILHERLEDVQGQLLHVHDPDTTLKSSLEEKILKHHELEERLAQHRESLNHLNQQIEGLSEQLKAFDKQSRELQNIIQEAQIEEQTLKVRAAGLIESLTELGVALQDVLTGLEPEAVLPVHEEALIDIVNKIQRLGAINLAAIEEYETESQRKQHLDSQYEDLEDALATLQTAIEKMDRETRQRFQTTFDEVNQRFQVLFPRLFGGGRALLELTCDNLLEAGIVVMAQPPGKRNSTIHLLSGGEKAMTAVALVFAIFQLNPSPFCMLDEVDAPLDDVNVGRFCTLVKEMSQFVQFLFITHNKVTMELADHLIGVTMREPGVSRIVAVDVEQALSMSET</sequence>
<dbReference type="Gene3D" id="3.40.50.300">
    <property type="entry name" value="P-loop containing nucleotide triphosphate hydrolases"/>
    <property type="match status" value="2"/>
</dbReference>
<dbReference type="GO" id="GO:0005737">
    <property type="term" value="C:cytoplasm"/>
    <property type="evidence" value="ECO:0007669"/>
    <property type="project" value="UniProtKB-SubCell"/>
</dbReference>
<comment type="subunit">
    <text evidence="6">Homodimer.</text>
</comment>
<dbReference type="InterPro" id="IPR003395">
    <property type="entry name" value="RecF/RecN/SMC_N"/>
</dbReference>
<dbReference type="Pfam" id="PF06470">
    <property type="entry name" value="SMC_hinge"/>
    <property type="match status" value="1"/>
</dbReference>